<dbReference type="Proteomes" id="UP001054837">
    <property type="component" value="Unassembled WGS sequence"/>
</dbReference>
<comment type="caution">
    <text evidence="1">The sequence shown here is derived from an EMBL/GenBank/DDBJ whole genome shotgun (WGS) entry which is preliminary data.</text>
</comment>
<dbReference type="AlphaFoldDB" id="A0AAV4UM69"/>
<keyword evidence="2" id="KW-1185">Reference proteome</keyword>
<accession>A0AAV4UM69</accession>
<reference evidence="1 2" key="1">
    <citation type="submission" date="2021-06" db="EMBL/GenBank/DDBJ databases">
        <title>Caerostris darwini draft genome.</title>
        <authorList>
            <person name="Kono N."/>
            <person name="Arakawa K."/>
        </authorList>
    </citation>
    <scope>NUCLEOTIDE SEQUENCE [LARGE SCALE GENOMIC DNA]</scope>
</reference>
<dbReference type="EMBL" id="BPLQ01011543">
    <property type="protein sequence ID" value="GIY58805.1"/>
    <property type="molecule type" value="Genomic_DNA"/>
</dbReference>
<gene>
    <name evidence="1" type="ORF">CDAR_227501</name>
</gene>
<evidence type="ECO:0000313" key="1">
    <source>
        <dbReference type="EMBL" id="GIY58805.1"/>
    </source>
</evidence>
<protein>
    <submittedName>
        <fullName evidence="1">Uncharacterized protein</fullName>
    </submittedName>
</protein>
<organism evidence="1 2">
    <name type="scientific">Caerostris darwini</name>
    <dbReference type="NCBI Taxonomy" id="1538125"/>
    <lineage>
        <taxon>Eukaryota</taxon>
        <taxon>Metazoa</taxon>
        <taxon>Ecdysozoa</taxon>
        <taxon>Arthropoda</taxon>
        <taxon>Chelicerata</taxon>
        <taxon>Arachnida</taxon>
        <taxon>Araneae</taxon>
        <taxon>Araneomorphae</taxon>
        <taxon>Entelegynae</taxon>
        <taxon>Araneoidea</taxon>
        <taxon>Araneidae</taxon>
        <taxon>Caerostris</taxon>
    </lineage>
</organism>
<name>A0AAV4UM69_9ARAC</name>
<proteinExistence type="predicted"/>
<evidence type="ECO:0000313" key="2">
    <source>
        <dbReference type="Proteomes" id="UP001054837"/>
    </source>
</evidence>
<sequence length="213" mass="23859">MAHVLARVFDLRSPPPLPPSIHLCDCSAILSDVSDQIKSFANGNASMHAVALPLGGRESRLLSQIHSLIVIRIGCFGFLHHPRRRLHSMLYESFAQSTTRSTSALNKGRRRTIDTPRERRAMPVLDIFSMNHSWNPPPPIVRGLLIKGAIPPLIVDFVSPQILPLECLSNIMARVLARVFDLRSPLFDSLVRFCQLCLTRLRAFRMATSPCMC</sequence>